<dbReference type="PANTHER" id="PTHR33490">
    <property type="entry name" value="BLR5614 PROTEIN-RELATED"/>
    <property type="match status" value="1"/>
</dbReference>
<evidence type="ECO:0000313" key="5">
    <source>
        <dbReference type="Proteomes" id="UP000628442"/>
    </source>
</evidence>
<dbReference type="InterPro" id="IPR002931">
    <property type="entry name" value="Transglutaminase-like"/>
</dbReference>
<reference evidence="3 4" key="2">
    <citation type="submission" date="2019-02" db="EMBL/GenBank/DDBJ databases">
        <title>Draft Genome Sequences of Six Type Strains of the Genus Massilia.</title>
        <authorList>
            <person name="Miess H."/>
            <person name="Frediansyhah A."/>
            <person name="Gross H."/>
        </authorList>
    </citation>
    <scope>NUCLEOTIDE SEQUENCE [LARGE SCALE GENOMIC DNA]</scope>
    <source>
        <strain evidence="3 4">DSM 17472</strain>
    </source>
</reference>
<dbReference type="InterPro" id="IPR038765">
    <property type="entry name" value="Papain-like_cys_pep_sf"/>
</dbReference>
<evidence type="ECO:0000313" key="4">
    <source>
        <dbReference type="Proteomes" id="UP000292307"/>
    </source>
</evidence>
<dbReference type="EMBL" id="BMWV01000025">
    <property type="protein sequence ID" value="GGY69144.1"/>
    <property type="molecule type" value="Genomic_DNA"/>
</dbReference>
<dbReference type="Gene3D" id="3.10.620.30">
    <property type="match status" value="1"/>
</dbReference>
<dbReference type="AlphaFoldDB" id="A0A411X2P1"/>
<dbReference type="InterPro" id="IPR018667">
    <property type="entry name" value="DUF2126"/>
</dbReference>
<accession>A0A411X2P1</accession>
<evidence type="ECO:0000313" key="3">
    <source>
        <dbReference type="EMBL" id="QBI03249.1"/>
    </source>
</evidence>
<dbReference type="Pfam" id="PF08379">
    <property type="entry name" value="Bact_transglu_N"/>
    <property type="match status" value="1"/>
</dbReference>
<dbReference type="InterPro" id="IPR013589">
    <property type="entry name" value="Bac_transglu_N"/>
</dbReference>
<name>A0A411X2P1_9BURK</name>
<dbReference type="Proteomes" id="UP000292307">
    <property type="component" value="Chromosome"/>
</dbReference>
<dbReference type="SUPFAM" id="SSF54001">
    <property type="entry name" value="Cysteine proteinases"/>
    <property type="match status" value="1"/>
</dbReference>
<dbReference type="EMBL" id="CP036401">
    <property type="protein sequence ID" value="QBI03249.1"/>
    <property type="molecule type" value="Genomic_DNA"/>
</dbReference>
<dbReference type="RefSeq" id="WP_131147352.1">
    <property type="nucleotide sequence ID" value="NZ_BMWV01000025.1"/>
</dbReference>
<keyword evidence="4" id="KW-1185">Reference proteome</keyword>
<dbReference type="SMART" id="SM00460">
    <property type="entry name" value="TGc"/>
    <property type="match status" value="1"/>
</dbReference>
<organism evidence="2 5">
    <name type="scientific">Pseudoduganella albidiflava</name>
    <dbReference type="NCBI Taxonomy" id="321983"/>
    <lineage>
        <taxon>Bacteria</taxon>
        <taxon>Pseudomonadati</taxon>
        <taxon>Pseudomonadota</taxon>
        <taxon>Betaproteobacteria</taxon>
        <taxon>Burkholderiales</taxon>
        <taxon>Oxalobacteraceae</taxon>
        <taxon>Telluria group</taxon>
        <taxon>Pseudoduganella</taxon>
    </lineage>
</organism>
<dbReference type="OrthoDB" id="9804872at2"/>
<feature type="domain" description="Transglutaminase-like" evidence="1">
    <location>
        <begin position="176"/>
        <end position="252"/>
    </location>
</feature>
<dbReference type="PANTHER" id="PTHR33490:SF1">
    <property type="entry name" value="SLL1233 PROTEIN"/>
    <property type="match status" value="1"/>
</dbReference>
<dbReference type="Pfam" id="PF09899">
    <property type="entry name" value="DUF2126"/>
    <property type="match status" value="1"/>
</dbReference>
<evidence type="ECO:0000313" key="2">
    <source>
        <dbReference type="EMBL" id="GGY69144.1"/>
    </source>
</evidence>
<dbReference type="Proteomes" id="UP000628442">
    <property type="component" value="Unassembled WGS sequence"/>
</dbReference>
<protein>
    <submittedName>
        <fullName evidence="2">IMP dehydrogenase</fullName>
    </submittedName>
    <submittedName>
        <fullName evidence="3">Transglutaminase family protein</fullName>
    </submittedName>
</protein>
<gene>
    <name evidence="3" type="ORF">EYF70_22270</name>
    <name evidence="2" type="ORF">GCM10007387_59010</name>
</gene>
<dbReference type="Pfam" id="PF01841">
    <property type="entry name" value="Transglut_core"/>
    <property type="match status" value="1"/>
</dbReference>
<evidence type="ECO:0000259" key="1">
    <source>
        <dbReference type="SMART" id="SM00460"/>
    </source>
</evidence>
<proteinExistence type="predicted"/>
<reference evidence="2" key="1">
    <citation type="journal article" date="2014" name="Int. J. Syst. Evol. Microbiol.">
        <title>Complete genome sequence of Corynebacterium casei LMG S-19264T (=DSM 44701T), isolated from a smear-ripened cheese.</title>
        <authorList>
            <consortium name="US DOE Joint Genome Institute (JGI-PGF)"/>
            <person name="Walter F."/>
            <person name="Albersmeier A."/>
            <person name="Kalinowski J."/>
            <person name="Ruckert C."/>
        </authorList>
    </citation>
    <scope>NUCLEOTIDE SEQUENCE</scope>
    <source>
        <strain evidence="2">KCTC 12343</strain>
    </source>
</reference>
<reference evidence="2" key="3">
    <citation type="submission" date="2022-12" db="EMBL/GenBank/DDBJ databases">
        <authorList>
            <person name="Sun Q."/>
            <person name="Kim S."/>
        </authorList>
    </citation>
    <scope>NUCLEOTIDE SEQUENCE</scope>
    <source>
        <strain evidence="2">KCTC 12343</strain>
    </source>
</reference>
<sequence length="1130" mass="127335">MAIRIALHHKTSYRYDRPVGLSPHEVRLRPAPHARTPILSYSLTVQPQEHFINWQQDPYGNYIGRFVFPEKSDTLDFTVDLVADMTVINPFDFFVEKYAETFPFAYPPQLTAELSAYLQTEPSSPLVMEWVTAARRDLLGKPMGTNDFLVAVNQRLQRDIAYLLRMEPGVQAPDETLQKRSGSCRDTGWLLVQILREMGLAARFVSGYLIQLRADQEALDGPSGTDVDFTDLHAWTEVYIPGAGWIGLDPTSGMLASEGHIPLACTALPSSAAPVSGYTDKAEVTFFHEMTITRIHEDPRVTKPYTEADWQKIDRLGQQVDADLKRQDVRLTQGGEPTFVSIDDMDGPEWNTLAHGDKKRELAGNLMHRLKNHFAPGGMLHYGQGKWYPGEPLPRWALNIYWRIDGQPMWLDATLFSDEHIDDGYGPDDAGRFTAELVKSLALPANSAIPAYEDVLLQAQREQALPRNLDPLDADLTAPEERRRLARLLERGLGEVAGYVLPLKAKDYDPSTLGTVWQTSPWPIRRENLYLIEGDSPIGLRLPLATLPWVLPEEREPEFDVDPFAPRSALPVEERKKEKEKRPILGLAASKAGDKPTAKGSRPVVEPIRPIKPAEPAEPAPRDVIHTALCVEVRAGRLYVFMPPIKRIEDYLALVSAVERTAAKLAMKLRIEGYAPPRDPRIKLLSVTPDPGVIEVNIHPAASWNELVYNVSTLYQEARLTRLGTEKFMLDGRHTGTGGGNHATLGGATAEDSPMLRRPDLLKSLITYWQNHPALSYLFSGTFIGPTSQAPRVDEARDDNLYELAIAFQQMDQVLPTLHEGDKPWIVDRLLRNLLVDLTGNTHRAEFSIDKLYSPDGPTGRLGLVEFRAFEMPPHERMSLLQMLLLRALVARFWREPYQAKLVNWGVALHDRWMLPHFVAQDIRDVARDLRAHGYEFEDHWFEPFIEFRFPRFGTVVYEGVEMELRQAIEPWNVLGEEVSAGGTARYVDSSVERMQLLVRGLTNGRHVIACNGRMLPLHPTGIPGEYVAGVRFRAWSPWSALHPTIRVQAPLTFDLVDTWSGRAIGGCTYHVVHPGGRNEVGSPVNANAAEARRFARFWPHGHTPGPMTVRKEERNPSFPMTLDLRWQAD</sequence>